<sequence>MKLKIKRILKKIRIRYKRRKIAKVRKFFRILLKNSLKSYSFWIFLFFIILAIVYTWPLAEHFNSSIIGQADFTDGPFFLWNLWWVKKALFSFSNPYFTNFTYFPAKVNLSLHTLTVGRAVISIPFQFFFSLITVNNIIQILSITFSGFGTYLLVRYLTRNKIAGMISGIIFAFSPFVWSHLLAGHINLGDLWVIPFATLFWFKMLRRRRWTDTIWAGLFFSIACHNDLQIAFYLAILLFIIFVFELMFSFKNMISKPNLIRYAIFVGVWITLFLLPYFSPWYEFWGKVSHEVTYNNADLRSYFMLNPLNPYLGRENLDYIKGLLGGYRENTLALGYGTMILALFAIILIKRNWQEKIIFLFCAIVFWLLSLGPYLQIGNTISGARLPFWWIQELPFLSVGVVPTRFILVTYFSLAILAGFAIDKIYSWFGKTMLWQSVFAIILIIIVGAVSFEYWSGPMMLTSLEPNSKLLEIIKKDKGNFTVLPAATGSRGGYFQTKFDKLVVSGYLGRRIHDYYLGEYENYPGVRIIAHNNYDIARREDFDRVKVLKSFKSLKIKYIYIDKNWVNGDKVEESRKYLENNIGLHPYKEDKFIILYKI</sequence>
<accession>A0A2M6WXA1</accession>
<feature type="transmembrane region" description="Helical" evidence="1">
    <location>
        <begin position="230"/>
        <end position="248"/>
    </location>
</feature>
<comment type="caution">
    <text evidence="2">The sequence shown here is derived from an EMBL/GenBank/DDBJ whole genome shotgun (WGS) entry which is preliminary data.</text>
</comment>
<feature type="transmembrane region" description="Helical" evidence="1">
    <location>
        <begin position="333"/>
        <end position="350"/>
    </location>
</feature>
<proteinExistence type="predicted"/>
<feature type="transmembrane region" description="Helical" evidence="1">
    <location>
        <begin position="161"/>
        <end position="178"/>
    </location>
</feature>
<feature type="transmembrane region" description="Helical" evidence="1">
    <location>
        <begin position="434"/>
        <end position="455"/>
    </location>
</feature>
<feature type="transmembrane region" description="Helical" evidence="1">
    <location>
        <begin position="260"/>
        <end position="278"/>
    </location>
</feature>
<reference evidence="3" key="1">
    <citation type="submission" date="2017-09" db="EMBL/GenBank/DDBJ databases">
        <title>Depth-based differentiation of microbial function through sediment-hosted aquifers and enrichment of novel symbionts in the deep terrestrial subsurface.</title>
        <authorList>
            <person name="Probst A.J."/>
            <person name="Ladd B."/>
            <person name="Jarett J.K."/>
            <person name="Geller-Mcgrath D.E."/>
            <person name="Sieber C.M.K."/>
            <person name="Emerson J.B."/>
            <person name="Anantharaman K."/>
            <person name="Thomas B.C."/>
            <person name="Malmstrom R."/>
            <person name="Stieglmeier M."/>
            <person name="Klingl A."/>
            <person name="Woyke T."/>
            <person name="Ryan C.M."/>
            <person name="Banfield J.F."/>
        </authorList>
    </citation>
    <scope>NUCLEOTIDE SEQUENCE [LARGE SCALE GENOMIC DNA]</scope>
</reference>
<feature type="transmembrane region" description="Helical" evidence="1">
    <location>
        <begin position="357"/>
        <end position="376"/>
    </location>
</feature>
<evidence type="ECO:0000256" key="1">
    <source>
        <dbReference type="SAM" id="Phobius"/>
    </source>
</evidence>
<feature type="transmembrane region" description="Helical" evidence="1">
    <location>
        <begin position="39"/>
        <end position="57"/>
    </location>
</feature>
<name>A0A2M6WXA1_9BACT</name>
<feature type="transmembrane region" description="Helical" evidence="1">
    <location>
        <begin position="137"/>
        <end position="154"/>
    </location>
</feature>
<protein>
    <recommendedName>
        <fullName evidence="4">Glycosyltransferase RgtA/B/C/D-like domain-containing protein</fullName>
    </recommendedName>
</protein>
<keyword evidence="1" id="KW-0472">Membrane</keyword>
<keyword evidence="1" id="KW-1133">Transmembrane helix</keyword>
<feature type="transmembrane region" description="Helical" evidence="1">
    <location>
        <begin position="396"/>
        <end position="422"/>
    </location>
</feature>
<gene>
    <name evidence="2" type="ORF">COT77_01405</name>
</gene>
<keyword evidence="1" id="KW-0812">Transmembrane</keyword>
<evidence type="ECO:0000313" key="3">
    <source>
        <dbReference type="Proteomes" id="UP000228596"/>
    </source>
</evidence>
<dbReference type="AlphaFoldDB" id="A0A2M6WXA1"/>
<dbReference type="EMBL" id="PEZV01000010">
    <property type="protein sequence ID" value="PIT97433.1"/>
    <property type="molecule type" value="Genomic_DNA"/>
</dbReference>
<organism evidence="2 3">
    <name type="scientific">Candidatus Berkelbacteria bacterium CG10_big_fil_rev_8_21_14_0_10_41_12</name>
    <dbReference type="NCBI Taxonomy" id="1974513"/>
    <lineage>
        <taxon>Bacteria</taxon>
        <taxon>Candidatus Berkelbacteria</taxon>
    </lineage>
</organism>
<dbReference type="Proteomes" id="UP000228596">
    <property type="component" value="Unassembled WGS sequence"/>
</dbReference>
<evidence type="ECO:0000313" key="2">
    <source>
        <dbReference type="EMBL" id="PIT97433.1"/>
    </source>
</evidence>
<evidence type="ECO:0008006" key="4">
    <source>
        <dbReference type="Google" id="ProtNLM"/>
    </source>
</evidence>